<dbReference type="GO" id="GO:0048046">
    <property type="term" value="C:apoplast"/>
    <property type="evidence" value="ECO:0007669"/>
    <property type="project" value="UniProtKB-SubCell"/>
</dbReference>
<evidence type="ECO:0000256" key="1">
    <source>
        <dbReference type="ARBA" id="ARBA00010746"/>
    </source>
</evidence>
<dbReference type="GO" id="GO:0009699">
    <property type="term" value="P:phenylpropanoid biosynthetic process"/>
    <property type="evidence" value="ECO:0007669"/>
    <property type="project" value="UniProtKB-ARBA"/>
</dbReference>
<name>A0AAV8EYW7_9POAL</name>
<dbReference type="EMBL" id="JAMFTS010000002">
    <property type="protein sequence ID" value="KAJ4783197.1"/>
    <property type="molecule type" value="Genomic_DNA"/>
</dbReference>
<dbReference type="InterPro" id="IPR004265">
    <property type="entry name" value="Dirigent"/>
</dbReference>
<feature type="chain" id="PRO_5043094647" description="Dirigent protein" evidence="4">
    <location>
        <begin position="23"/>
        <end position="199"/>
    </location>
</feature>
<keyword evidence="4" id="KW-0052">Apoplast</keyword>
<dbReference type="Proteomes" id="UP001140206">
    <property type="component" value="Chromosome 2"/>
</dbReference>
<keyword evidence="6" id="KW-1185">Reference proteome</keyword>
<keyword evidence="4" id="KW-0732">Signal</keyword>
<proteinExistence type="inferred from homology"/>
<evidence type="ECO:0000256" key="2">
    <source>
        <dbReference type="ARBA" id="ARBA00011738"/>
    </source>
</evidence>
<feature type="signal peptide" evidence="4">
    <location>
        <begin position="1"/>
        <end position="22"/>
    </location>
</feature>
<evidence type="ECO:0000313" key="6">
    <source>
        <dbReference type="Proteomes" id="UP001140206"/>
    </source>
</evidence>
<reference evidence="5" key="1">
    <citation type="submission" date="2022-08" db="EMBL/GenBank/DDBJ databases">
        <authorList>
            <person name="Marques A."/>
        </authorList>
    </citation>
    <scope>NUCLEOTIDE SEQUENCE</scope>
    <source>
        <strain evidence="5">RhyPub2mFocal</strain>
        <tissue evidence="5">Leaves</tissue>
    </source>
</reference>
<gene>
    <name evidence="5" type="ORF">LUZ62_034443</name>
</gene>
<comment type="function">
    <text evidence="4">Dirigent proteins impart stereoselectivity on the phenoxy radical-coupling reaction, yielding optically active lignans from two molecules of coniferyl alcohol in the biosynthesis of lignans, flavonolignans, and alkaloids and thus plays a central role in plant secondary metabolism.</text>
</comment>
<comment type="subunit">
    <text evidence="2 4">Homodimer.</text>
</comment>
<keyword evidence="3 4" id="KW-0964">Secreted</keyword>
<sequence length="199" mass="21557">MFAIAKVITLFLIFHLLILADGTETQTNLHFYFHDQPGGSNPTAIRVAAASVTSTSPTGFGATVMMDDPLTAGPDVSSALVGRAQGLYALASRDEGGHLLMAMNLVFMDQENNGSTLAVLGRNNVFDPIREMPVIGGSGKFRWQLSIPTSEIGMASETGRQKLTKVNRLSSTFVGFMGLNPYCRRSFVLTQNLYHNLIL</sequence>
<organism evidence="5 6">
    <name type="scientific">Rhynchospora pubera</name>
    <dbReference type="NCBI Taxonomy" id="906938"/>
    <lineage>
        <taxon>Eukaryota</taxon>
        <taxon>Viridiplantae</taxon>
        <taxon>Streptophyta</taxon>
        <taxon>Embryophyta</taxon>
        <taxon>Tracheophyta</taxon>
        <taxon>Spermatophyta</taxon>
        <taxon>Magnoliopsida</taxon>
        <taxon>Liliopsida</taxon>
        <taxon>Poales</taxon>
        <taxon>Cyperaceae</taxon>
        <taxon>Cyperoideae</taxon>
        <taxon>Rhynchosporeae</taxon>
        <taxon>Rhynchospora</taxon>
    </lineage>
</organism>
<accession>A0AAV8EYW7</accession>
<comment type="similarity">
    <text evidence="1 4">Belongs to the plant dirigent protein family.</text>
</comment>
<dbReference type="AlphaFoldDB" id="A0AAV8EYW7"/>
<dbReference type="PANTHER" id="PTHR21495">
    <property type="entry name" value="NUCLEOPORIN-RELATED"/>
    <property type="match status" value="1"/>
</dbReference>
<comment type="caution">
    <text evidence="5">The sequence shown here is derived from an EMBL/GenBank/DDBJ whole genome shotgun (WGS) entry which is preliminary data.</text>
</comment>
<protein>
    <recommendedName>
        <fullName evidence="4">Dirigent protein</fullName>
    </recommendedName>
</protein>
<dbReference type="Gene3D" id="2.40.480.10">
    <property type="entry name" value="Allene oxide cyclase-like"/>
    <property type="match status" value="1"/>
</dbReference>
<evidence type="ECO:0000256" key="4">
    <source>
        <dbReference type="RuleBase" id="RU363099"/>
    </source>
</evidence>
<evidence type="ECO:0000256" key="3">
    <source>
        <dbReference type="ARBA" id="ARBA00022525"/>
    </source>
</evidence>
<evidence type="ECO:0000313" key="5">
    <source>
        <dbReference type="EMBL" id="KAJ4783197.1"/>
    </source>
</evidence>
<dbReference type="InterPro" id="IPR044859">
    <property type="entry name" value="Allene_oxi_cyc_Dirigent"/>
</dbReference>
<comment type="subcellular location">
    <subcellularLocation>
        <location evidence="4">Secreted</location>
        <location evidence="4">Extracellular space</location>
        <location evidence="4">Apoplast</location>
    </subcellularLocation>
</comment>
<dbReference type="Pfam" id="PF03018">
    <property type="entry name" value="Dirigent"/>
    <property type="match status" value="1"/>
</dbReference>